<gene>
    <name evidence="1" type="ORF">SO802_015841</name>
</gene>
<sequence>MHVWSIGALESSSSRQWVIDPKNWLQRSAAGYRSHKPTLSDQVQFTMAKTSELHRILNHLQQEAILRDSYPILQGSLRLPRLTLSFGRLYSWLFIILQLPNTFALAGQIQGSCLKYLIMSRDISPGK</sequence>
<accession>A0AAW2CY43</accession>
<comment type="caution">
    <text evidence="1">The sequence shown here is derived from an EMBL/GenBank/DDBJ whole genome shotgun (WGS) entry which is preliminary data.</text>
</comment>
<evidence type="ECO:0000313" key="1">
    <source>
        <dbReference type="EMBL" id="KAL0002060.1"/>
    </source>
</evidence>
<evidence type="ECO:0000313" key="2">
    <source>
        <dbReference type="Proteomes" id="UP001459277"/>
    </source>
</evidence>
<proteinExistence type="predicted"/>
<dbReference type="EMBL" id="JAZDWU010000005">
    <property type="protein sequence ID" value="KAL0002060.1"/>
    <property type="molecule type" value="Genomic_DNA"/>
</dbReference>
<name>A0AAW2CY43_9ROSI</name>
<protein>
    <submittedName>
        <fullName evidence="1">Uncharacterized protein</fullName>
    </submittedName>
</protein>
<keyword evidence="2" id="KW-1185">Reference proteome</keyword>
<organism evidence="1 2">
    <name type="scientific">Lithocarpus litseifolius</name>
    <dbReference type="NCBI Taxonomy" id="425828"/>
    <lineage>
        <taxon>Eukaryota</taxon>
        <taxon>Viridiplantae</taxon>
        <taxon>Streptophyta</taxon>
        <taxon>Embryophyta</taxon>
        <taxon>Tracheophyta</taxon>
        <taxon>Spermatophyta</taxon>
        <taxon>Magnoliopsida</taxon>
        <taxon>eudicotyledons</taxon>
        <taxon>Gunneridae</taxon>
        <taxon>Pentapetalae</taxon>
        <taxon>rosids</taxon>
        <taxon>fabids</taxon>
        <taxon>Fagales</taxon>
        <taxon>Fagaceae</taxon>
        <taxon>Lithocarpus</taxon>
    </lineage>
</organism>
<dbReference type="AlphaFoldDB" id="A0AAW2CY43"/>
<reference evidence="1 2" key="1">
    <citation type="submission" date="2024-01" db="EMBL/GenBank/DDBJ databases">
        <title>A telomere-to-telomere, gap-free genome of sweet tea (Lithocarpus litseifolius).</title>
        <authorList>
            <person name="Zhou J."/>
        </authorList>
    </citation>
    <scope>NUCLEOTIDE SEQUENCE [LARGE SCALE GENOMIC DNA]</scope>
    <source>
        <strain evidence="1">Zhou-2022a</strain>
        <tissue evidence="1">Leaf</tissue>
    </source>
</reference>
<dbReference type="Proteomes" id="UP001459277">
    <property type="component" value="Unassembled WGS sequence"/>
</dbReference>